<proteinExistence type="predicted"/>
<evidence type="ECO:0000313" key="3">
    <source>
        <dbReference type="Proteomes" id="UP000027222"/>
    </source>
</evidence>
<dbReference type="OrthoDB" id="10687816at2759"/>
<dbReference type="EMBL" id="KL142375">
    <property type="protein sequence ID" value="KDR78063.1"/>
    <property type="molecule type" value="Genomic_DNA"/>
</dbReference>
<organism evidence="2 3">
    <name type="scientific">Galerina marginata (strain CBS 339.88)</name>
    <dbReference type="NCBI Taxonomy" id="685588"/>
    <lineage>
        <taxon>Eukaryota</taxon>
        <taxon>Fungi</taxon>
        <taxon>Dikarya</taxon>
        <taxon>Basidiomycota</taxon>
        <taxon>Agaricomycotina</taxon>
        <taxon>Agaricomycetes</taxon>
        <taxon>Agaricomycetidae</taxon>
        <taxon>Agaricales</taxon>
        <taxon>Agaricineae</taxon>
        <taxon>Strophariaceae</taxon>
        <taxon>Galerina</taxon>
    </lineage>
</organism>
<sequence length="605" mass="66389">MVRSFFKNLIRRRPKNGVTASDPSVVLRANSGTGPGRLSVADDSIEPQVGMFSVLSLNGFQILVRYVQNLSPPAPKHPDDTDYRYIRPKPGAMEVLAGKEFTVLVGNAHFLVEIVQVFPSSDPALAFPSNVPVIDTRVPMPTTQHRRVVEREVIPPPSGPRRARNHWRVAVDDDTIPLLAHPNNPNELPATTPLASGEILRTSGDLEISSSSPLTVPVSSRPVVPSNSTTSVSDLDWSSRAVHGEESESWEGDVADIPKTPLKVRPPAACLPTPESPKNASTRRHSVTPVPLPRVTKKERFQPSPQKCRSPVAQGQDFTLEQRSSPLSEVPFFNPSVGRLGLTLASRPTGTGVSGVWQTGLTGMQNKRPLPNEPFTLESTRPFPPLGHSNESSEEWDPQNDQVLNKASPRALVAPIGAERHTEEPTGTYHPFALKPRSPRVPSIVPQGSTEQANWHQEYCGVTNPYSYPVQRYPRFHQVHPPPSISLSIRSISGNIVVDGKGKGRATDVRMEESSVHYNGVMDFRPAYPDKLSAQPPAWIGFQTDHPVYAAPVPSHPIDYSTWFSSPTTMTKNSRPSKVSSNDNAPKGYWDNGPPPLTPRYPEFN</sequence>
<dbReference type="AlphaFoldDB" id="A0A067TGG5"/>
<feature type="region of interest" description="Disordered" evidence="1">
    <location>
        <begin position="209"/>
        <end position="290"/>
    </location>
</feature>
<name>A0A067TGG5_GALM3</name>
<keyword evidence="3" id="KW-1185">Reference proteome</keyword>
<dbReference type="HOGENOM" id="CLU_451296_0_0_1"/>
<dbReference type="Proteomes" id="UP000027222">
    <property type="component" value="Unassembled WGS sequence"/>
</dbReference>
<evidence type="ECO:0000313" key="2">
    <source>
        <dbReference type="EMBL" id="KDR78063.1"/>
    </source>
</evidence>
<feature type="compositionally biased region" description="Polar residues" evidence="1">
    <location>
        <begin position="566"/>
        <end position="584"/>
    </location>
</feature>
<evidence type="ECO:0000256" key="1">
    <source>
        <dbReference type="SAM" id="MobiDB-lite"/>
    </source>
</evidence>
<reference evidence="3" key="1">
    <citation type="journal article" date="2014" name="Proc. Natl. Acad. Sci. U.S.A.">
        <title>Extensive sampling of basidiomycete genomes demonstrates inadequacy of the white-rot/brown-rot paradigm for wood decay fungi.</title>
        <authorList>
            <person name="Riley R."/>
            <person name="Salamov A.A."/>
            <person name="Brown D.W."/>
            <person name="Nagy L.G."/>
            <person name="Floudas D."/>
            <person name="Held B.W."/>
            <person name="Levasseur A."/>
            <person name="Lombard V."/>
            <person name="Morin E."/>
            <person name="Otillar R."/>
            <person name="Lindquist E.A."/>
            <person name="Sun H."/>
            <person name="LaButti K.M."/>
            <person name="Schmutz J."/>
            <person name="Jabbour D."/>
            <person name="Luo H."/>
            <person name="Baker S.E."/>
            <person name="Pisabarro A.G."/>
            <person name="Walton J.D."/>
            <person name="Blanchette R.A."/>
            <person name="Henrissat B."/>
            <person name="Martin F."/>
            <person name="Cullen D."/>
            <person name="Hibbett D.S."/>
            <person name="Grigoriev I.V."/>
        </authorList>
    </citation>
    <scope>NUCLEOTIDE SEQUENCE [LARGE SCALE GENOMIC DNA]</scope>
    <source>
        <strain evidence="3">CBS 339.88</strain>
    </source>
</reference>
<feature type="region of interest" description="Disordered" evidence="1">
    <location>
        <begin position="422"/>
        <end position="447"/>
    </location>
</feature>
<accession>A0A067TGG5</accession>
<protein>
    <submittedName>
        <fullName evidence="2">Uncharacterized protein</fullName>
    </submittedName>
</protein>
<feature type="region of interest" description="Disordered" evidence="1">
    <location>
        <begin position="566"/>
        <end position="605"/>
    </location>
</feature>
<gene>
    <name evidence="2" type="ORF">GALMADRAFT_266601</name>
</gene>
<feature type="compositionally biased region" description="Low complexity" evidence="1">
    <location>
        <begin position="209"/>
        <end position="233"/>
    </location>
</feature>